<evidence type="ECO:0000256" key="1">
    <source>
        <dbReference type="SAM" id="MobiDB-lite"/>
    </source>
</evidence>
<feature type="compositionally biased region" description="Basic and acidic residues" evidence="1">
    <location>
        <begin position="620"/>
        <end position="630"/>
    </location>
</feature>
<feature type="compositionally biased region" description="Basic and acidic residues" evidence="1">
    <location>
        <begin position="855"/>
        <end position="876"/>
    </location>
</feature>
<organism evidence="3 4">
    <name type="scientific">Actinoplanes italicus</name>
    <dbReference type="NCBI Taxonomy" id="113567"/>
    <lineage>
        <taxon>Bacteria</taxon>
        <taxon>Bacillati</taxon>
        <taxon>Actinomycetota</taxon>
        <taxon>Actinomycetes</taxon>
        <taxon>Micromonosporales</taxon>
        <taxon>Micromonosporaceae</taxon>
        <taxon>Actinoplanes</taxon>
    </lineage>
</organism>
<dbReference type="AlphaFoldDB" id="A0A2T0KQ41"/>
<feature type="compositionally biased region" description="Basic residues" evidence="1">
    <location>
        <begin position="877"/>
        <end position="891"/>
    </location>
</feature>
<feature type="region of interest" description="Disordered" evidence="1">
    <location>
        <begin position="493"/>
        <end position="982"/>
    </location>
</feature>
<feature type="transmembrane region" description="Helical" evidence="2">
    <location>
        <begin position="395"/>
        <end position="415"/>
    </location>
</feature>
<feature type="transmembrane region" description="Helical" evidence="2">
    <location>
        <begin position="178"/>
        <end position="201"/>
    </location>
</feature>
<evidence type="ECO:0000313" key="4">
    <source>
        <dbReference type="Proteomes" id="UP000239415"/>
    </source>
</evidence>
<feature type="compositionally biased region" description="Polar residues" evidence="1">
    <location>
        <begin position="698"/>
        <end position="718"/>
    </location>
</feature>
<dbReference type="OrthoDB" id="3178064at2"/>
<reference evidence="3 4" key="1">
    <citation type="submission" date="2018-03" db="EMBL/GenBank/DDBJ databases">
        <title>Genomic Encyclopedia of Archaeal and Bacterial Type Strains, Phase II (KMG-II): from individual species to whole genera.</title>
        <authorList>
            <person name="Goeker M."/>
        </authorList>
    </citation>
    <scope>NUCLEOTIDE SEQUENCE [LARGE SCALE GENOMIC DNA]</scope>
    <source>
        <strain evidence="3 4">DSM 43146</strain>
    </source>
</reference>
<gene>
    <name evidence="3" type="ORF">CLV67_101578</name>
</gene>
<feature type="compositionally biased region" description="Basic and acidic residues" evidence="1">
    <location>
        <begin position="911"/>
        <end position="922"/>
    </location>
</feature>
<feature type="compositionally biased region" description="Basic and acidic residues" evidence="1">
    <location>
        <begin position="645"/>
        <end position="659"/>
    </location>
</feature>
<feature type="transmembrane region" description="Helical" evidence="2">
    <location>
        <begin position="116"/>
        <end position="135"/>
    </location>
</feature>
<keyword evidence="2" id="KW-0472">Membrane</keyword>
<dbReference type="CDD" id="cd06462">
    <property type="entry name" value="Peptidase_S24_S26"/>
    <property type="match status" value="1"/>
</dbReference>
<feature type="compositionally biased region" description="Low complexity" evidence="1">
    <location>
        <begin position="766"/>
        <end position="781"/>
    </location>
</feature>
<evidence type="ECO:0000313" key="3">
    <source>
        <dbReference type="EMBL" id="PRX25857.1"/>
    </source>
</evidence>
<feature type="compositionally biased region" description="Polar residues" evidence="1">
    <location>
        <begin position="674"/>
        <end position="691"/>
    </location>
</feature>
<name>A0A2T0KQ41_9ACTN</name>
<keyword evidence="2" id="KW-0812">Transmembrane</keyword>
<dbReference type="Proteomes" id="UP000239415">
    <property type="component" value="Unassembled WGS sequence"/>
</dbReference>
<keyword evidence="2" id="KW-1133">Transmembrane helix</keyword>
<feature type="compositionally biased region" description="Low complexity" evidence="1">
    <location>
        <begin position="660"/>
        <end position="673"/>
    </location>
</feature>
<feature type="compositionally biased region" description="Low complexity" evidence="1">
    <location>
        <begin position="587"/>
        <end position="607"/>
    </location>
</feature>
<comment type="caution">
    <text evidence="3">The sequence shown here is derived from an EMBL/GenBank/DDBJ whole genome shotgun (WGS) entry which is preliminary data.</text>
</comment>
<feature type="compositionally biased region" description="Pro residues" evidence="1">
    <location>
        <begin position="497"/>
        <end position="512"/>
    </location>
</feature>
<sequence length="982" mass="104305">MAAILVMAAIGAWAISTQRVSYVVTYGVSMLPTYHPDDLVILIKSDSYETGQIAAYHGSRGRVEVLHRIIGGDGRTGFVFKGDNNKSLDPDKPVANDLIGKALIHIPKGGVWLRPLLSPTGLGMLGFLFVGSTAAGIKNRRDIPRGHRKKKVRGMSGGGGSWATAAAVFKAVSRLHPVLRVLAVGTAVCGIVGLVFGVLGWMKPTTETVSRAGKAGESMTFAYSAEVPRSAAYDGTTVYSPDPIFRKLADVVDLHMNYRGEPGRVEVSARLSSQNGWHKTLNLSQPRQFTSDRYTGKIQLNLPSFDQLIAEAGKAIGADMGPTTLAITARVRHGDGTAFEPQVSFNLAPLQLTLAGGSESLVVDQSSVSAGSSIQDRRIGGFGYYPLTAAEARKYAVYLLLMALIGAGIVAWMALGHVPLRTRTQIQRRYPHLIVPVEPMASPPGKPVVIVDTFPALVKLAEKYGQMILTWTRPDGADDFVVRDEGILYRYRIDPNVPSPQATPPGPTPDPTPVGRSRRADSAPATTPPMEPSTPETTPVMGLPPAPELPSESGTDSADDPTTGAGAEPTESQPPVKKTTPRKRATKTAATKTAAAKAAAKTTGTRTPAKRTRAAAKPPRTPEPETEAHVEPAVAATEADLEPTAETHLEPTAPADREPSASASEAHSGSSAADTENQPDQPAIETEQQAIETERSTSAETLLTVDPQNKPSAGTDQQLPGAPTPKTTTADSHAPDEEVADHNVTAELSPDPSETAASAETVVPDETAAADETTAVTLAAAEQDRPADPAPELINESTTSAEANGRPETPEPEPVMTDETEPPAVTAEAKPDEALRPEPDHVHAETEPPSPEAAEPEKSPSARGQEKTARNQEKTPRNQKRSNRRKSRSRRTPQPTVDEPQPAPEPISPTDEARNAMKDLAERNTPMTPPEPGAARDSQAEPVPWPGEPSAPAVHNEEPIYDFLPAAKRHPAAMDDLDEPDA</sequence>
<feature type="transmembrane region" description="Helical" evidence="2">
    <location>
        <begin position="155"/>
        <end position="172"/>
    </location>
</feature>
<feature type="compositionally biased region" description="Basic and acidic residues" evidence="1">
    <location>
        <begin position="829"/>
        <end position="846"/>
    </location>
</feature>
<protein>
    <submittedName>
        <fullName evidence="3">Signal peptidase I</fullName>
    </submittedName>
</protein>
<dbReference type="RefSeq" id="WP_146168973.1">
    <property type="nucleotide sequence ID" value="NZ_BOMO01000116.1"/>
</dbReference>
<accession>A0A2T0KQ41</accession>
<dbReference type="EMBL" id="PVMZ01000001">
    <property type="protein sequence ID" value="PRX25857.1"/>
    <property type="molecule type" value="Genomic_DNA"/>
</dbReference>
<proteinExistence type="predicted"/>
<keyword evidence="4" id="KW-1185">Reference proteome</keyword>
<evidence type="ECO:0000256" key="2">
    <source>
        <dbReference type="SAM" id="Phobius"/>
    </source>
</evidence>